<organism evidence="4 5">
    <name type="scientific">Mucilaginibacter roseus</name>
    <dbReference type="NCBI Taxonomy" id="1528868"/>
    <lineage>
        <taxon>Bacteria</taxon>
        <taxon>Pseudomonadati</taxon>
        <taxon>Bacteroidota</taxon>
        <taxon>Sphingobacteriia</taxon>
        <taxon>Sphingobacteriales</taxon>
        <taxon>Sphingobacteriaceae</taxon>
        <taxon>Mucilaginibacter</taxon>
    </lineage>
</organism>
<feature type="transmembrane region" description="Helical" evidence="2">
    <location>
        <begin position="7"/>
        <end position="25"/>
    </location>
</feature>
<accession>A0ABS8U346</accession>
<evidence type="ECO:0000256" key="1">
    <source>
        <dbReference type="PROSITE-ProRule" id="PRU01360"/>
    </source>
</evidence>
<reference evidence="4 5" key="1">
    <citation type="submission" date="2021-12" db="EMBL/GenBank/DDBJ databases">
        <title>Mucilaginibacter roseus genome.</title>
        <authorList>
            <person name="Ferreira J.R."/>
            <person name="Newman J.D."/>
        </authorList>
    </citation>
    <scope>NUCLEOTIDE SEQUENCE [LARGE SCALE GENOMIC DNA]</scope>
    <source>
        <strain evidence="4 5">LMG 28454</strain>
    </source>
</reference>
<evidence type="ECO:0000259" key="3">
    <source>
        <dbReference type="Pfam" id="PF05569"/>
    </source>
</evidence>
<keyword evidence="1 2" id="KW-0812">Transmembrane</keyword>
<dbReference type="RefSeq" id="WP_232176887.1">
    <property type="nucleotide sequence ID" value="NZ_JAJPWV010000002.1"/>
</dbReference>
<dbReference type="PANTHER" id="PTHR34978:SF3">
    <property type="entry name" value="SLR0241 PROTEIN"/>
    <property type="match status" value="1"/>
</dbReference>
<keyword evidence="5" id="KW-1185">Reference proteome</keyword>
<dbReference type="CDD" id="cd07341">
    <property type="entry name" value="M56_BlaR1_MecR1_like"/>
    <property type="match status" value="1"/>
</dbReference>
<dbReference type="InterPro" id="IPR023997">
    <property type="entry name" value="TonB-dep_OMP_SusC/RagA_CS"/>
</dbReference>
<gene>
    <name evidence="4" type="ORF">LT679_07740</name>
</gene>
<dbReference type="InterPro" id="IPR008756">
    <property type="entry name" value="Peptidase_M56"/>
</dbReference>
<keyword evidence="4" id="KW-0675">Receptor</keyword>
<dbReference type="Proteomes" id="UP001199919">
    <property type="component" value="Unassembled WGS sequence"/>
</dbReference>
<evidence type="ECO:0000256" key="2">
    <source>
        <dbReference type="SAM" id="Phobius"/>
    </source>
</evidence>
<evidence type="ECO:0000313" key="5">
    <source>
        <dbReference type="Proteomes" id="UP001199919"/>
    </source>
</evidence>
<feature type="transmembrane region" description="Helical" evidence="2">
    <location>
        <begin position="37"/>
        <end position="54"/>
    </location>
</feature>
<keyword evidence="2" id="KW-1133">Transmembrane helix</keyword>
<dbReference type="InterPro" id="IPR052173">
    <property type="entry name" value="Beta-lactam_resp_regulator"/>
</dbReference>
<dbReference type="PROSITE" id="PS52016">
    <property type="entry name" value="TONB_DEPENDENT_REC_3"/>
    <property type="match status" value="1"/>
</dbReference>
<sequence length="574" mass="65327">MPALFEYFLKLSISVSVIYLFYQLVLRRLTFYNLNRWYLAGYTVLCFVMPFVDVSKLTTNTGRRSIVQYVPTVNSITTANITRASISTTQTINWWQVVIYILVAGSAIMFLRMMVQVIALRKIKRTSVVISEGNTNIYHTNSNITPFSFGSSIYLNKNLHTEAELEEIILHEYVHVRQLHTLDIILAELLCIINWYNPFAWLIRHSIKQNLEYIADDNVVNTGIDKKAYQYHLLKVIGIPQYRIANQFNFASLKNRIMMMNKARSAKINLLKFLFILLLLAVILVAFRNQVLLQQVAPETYAVIFYDLDNGKRLADVEVKEINGDKIYKSDNNGYLVVKPSPSRNKKLSVNLRVKKAGYFSIDRIFTYQFRDQENTIIEVLALRKQSIINKCKGCDTFEAYLKVLQTNSSSLRNEADGYYAALINQNKKNSSLKLSAKKPKHDKNSVKMAKASISIIEKGKTVTSISAEDSLLIDTSKKMMTFYGKVKVQDGDKTINASKMTIPQRTWLGWTSALVLIDGVERSVDELQNIDEKSVKSFTLLRDASATAIYGSRGANGVILVQTKKPAEKIGNN</sequence>
<proteinExistence type="inferred from homology"/>
<keyword evidence="1" id="KW-0998">Cell outer membrane</keyword>
<keyword evidence="1 2" id="KW-0472">Membrane</keyword>
<dbReference type="EMBL" id="JAJPWV010000002">
    <property type="protein sequence ID" value="MCD8740490.1"/>
    <property type="molecule type" value="Genomic_DNA"/>
</dbReference>
<dbReference type="Gene3D" id="2.170.130.10">
    <property type="entry name" value="TonB-dependent receptor, plug domain"/>
    <property type="match status" value="1"/>
</dbReference>
<dbReference type="SUPFAM" id="SSF56935">
    <property type="entry name" value="Porins"/>
    <property type="match status" value="1"/>
</dbReference>
<comment type="similarity">
    <text evidence="1">Belongs to the TonB-dependent receptor family.</text>
</comment>
<comment type="subcellular location">
    <subcellularLocation>
        <location evidence="1">Cell outer membrane</location>
        <topology evidence="1">Multi-pass membrane protein</topology>
    </subcellularLocation>
</comment>
<feature type="transmembrane region" description="Helical" evidence="2">
    <location>
        <begin position="92"/>
        <end position="115"/>
    </location>
</feature>
<comment type="caution">
    <text evidence="4">The sequence shown here is derived from an EMBL/GenBank/DDBJ whole genome shotgun (WGS) entry which is preliminary data.</text>
</comment>
<name>A0ABS8U346_9SPHI</name>
<dbReference type="NCBIfam" id="TIGR04057">
    <property type="entry name" value="SusC_RagA_signa"/>
    <property type="match status" value="1"/>
</dbReference>
<feature type="domain" description="Peptidase M56" evidence="3">
    <location>
        <begin position="6"/>
        <end position="260"/>
    </location>
</feature>
<evidence type="ECO:0000313" key="4">
    <source>
        <dbReference type="EMBL" id="MCD8740490.1"/>
    </source>
</evidence>
<dbReference type="InterPro" id="IPR039426">
    <property type="entry name" value="TonB-dep_rcpt-like"/>
</dbReference>
<keyword evidence="1" id="KW-0813">Transport</keyword>
<dbReference type="Pfam" id="PF05569">
    <property type="entry name" value="Peptidase_M56"/>
    <property type="match status" value="1"/>
</dbReference>
<dbReference type="PANTHER" id="PTHR34978">
    <property type="entry name" value="POSSIBLE SENSOR-TRANSDUCER PROTEIN BLAR"/>
    <property type="match status" value="1"/>
</dbReference>
<dbReference type="InterPro" id="IPR037066">
    <property type="entry name" value="Plug_dom_sf"/>
</dbReference>
<keyword evidence="1" id="KW-1134">Transmembrane beta strand</keyword>
<feature type="transmembrane region" description="Helical" evidence="2">
    <location>
        <begin position="268"/>
        <end position="287"/>
    </location>
</feature>
<protein>
    <submittedName>
        <fullName evidence="4">TonB-dependent receptor plug domain-containing protein</fullName>
    </submittedName>
</protein>